<protein>
    <recommendedName>
        <fullName evidence="8">MYND-type domain-containing protein</fullName>
    </recommendedName>
</protein>
<keyword evidence="2" id="KW-0808">Transferase</keyword>
<dbReference type="InterPro" id="IPR044421">
    <property type="entry name" value="SMYD4_SET"/>
</dbReference>
<evidence type="ECO:0000313" key="10">
    <source>
        <dbReference type="Proteomes" id="UP000625711"/>
    </source>
</evidence>
<dbReference type="InterPro" id="IPR052097">
    <property type="entry name" value="SET-MYND_domain_protein"/>
</dbReference>
<dbReference type="Gene3D" id="1.10.220.160">
    <property type="match status" value="1"/>
</dbReference>
<dbReference type="GO" id="GO:0005634">
    <property type="term" value="C:nucleus"/>
    <property type="evidence" value="ECO:0007669"/>
    <property type="project" value="TreeGrafter"/>
</dbReference>
<evidence type="ECO:0000256" key="3">
    <source>
        <dbReference type="ARBA" id="ARBA00022691"/>
    </source>
</evidence>
<evidence type="ECO:0000256" key="6">
    <source>
        <dbReference type="ARBA" id="ARBA00022833"/>
    </source>
</evidence>
<dbReference type="GO" id="GO:0042826">
    <property type="term" value="F:histone deacetylase binding"/>
    <property type="evidence" value="ECO:0007669"/>
    <property type="project" value="TreeGrafter"/>
</dbReference>
<dbReference type="InterPro" id="IPR046341">
    <property type="entry name" value="SET_dom_sf"/>
</dbReference>
<evidence type="ECO:0000256" key="1">
    <source>
        <dbReference type="ARBA" id="ARBA00022603"/>
    </source>
</evidence>
<dbReference type="OrthoDB" id="1028014at2759"/>
<dbReference type="InterPro" id="IPR011990">
    <property type="entry name" value="TPR-like_helical_dom_sf"/>
</dbReference>
<dbReference type="Gene3D" id="2.170.270.10">
    <property type="entry name" value="SET domain"/>
    <property type="match status" value="1"/>
</dbReference>
<dbReference type="GO" id="GO:0032259">
    <property type="term" value="P:methylation"/>
    <property type="evidence" value="ECO:0007669"/>
    <property type="project" value="UniProtKB-KW"/>
</dbReference>
<dbReference type="GO" id="GO:0008270">
    <property type="term" value="F:zinc ion binding"/>
    <property type="evidence" value="ECO:0007669"/>
    <property type="project" value="UniProtKB-KW"/>
</dbReference>
<evidence type="ECO:0000256" key="7">
    <source>
        <dbReference type="PROSITE-ProRule" id="PRU00134"/>
    </source>
</evidence>
<keyword evidence="3" id="KW-0949">S-adenosyl-L-methionine</keyword>
<dbReference type="PROSITE" id="PS01360">
    <property type="entry name" value="ZF_MYND_1"/>
    <property type="match status" value="1"/>
</dbReference>
<dbReference type="PROSITE" id="PS50865">
    <property type="entry name" value="ZF_MYND_2"/>
    <property type="match status" value="1"/>
</dbReference>
<evidence type="ECO:0000256" key="5">
    <source>
        <dbReference type="ARBA" id="ARBA00022771"/>
    </source>
</evidence>
<dbReference type="Pfam" id="PF01753">
    <property type="entry name" value="zf-MYND"/>
    <property type="match status" value="1"/>
</dbReference>
<keyword evidence="6" id="KW-0862">Zinc</keyword>
<evidence type="ECO:0000313" key="9">
    <source>
        <dbReference type="EMBL" id="KAF7278659.1"/>
    </source>
</evidence>
<feature type="domain" description="MYND-type" evidence="8">
    <location>
        <begin position="300"/>
        <end position="339"/>
    </location>
</feature>
<dbReference type="SUPFAM" id="SSF82199">
    <property type="entry name" value="SET domain"/>
    <property type="match status" value="1"/>
</dbReference>
<gene>
    <name evidence="9" type="ORF">GWI33_008109</name>
</gene>
<dbReference type="GO" id="GO:0042051">
    <property type="term" value="P:compound eye photoreceptor development"/>
    <property type="evidence" value="ECO:0007669"/>
    <property type="project" value="TreeGrafter"/>
</dbReference>
<keyword evidence="4" id="KW-0479">Metal-binding</keyword>
<keyword evidence="1" id="KW-0489">Methyltransferase</keyword>
<comment type="caution">
    <text evidence="9">The sequence shown here is derived from an EMBL/GenBank/DDBJ whole genome shotgun (WGS) entry which is preliminary data.</text>
</comment>
<dbReference type="GO" id="GO:0005737">
    <property type="term" value="C:cytoplasm"/>
    <property type="evidence" value="ECO:0007669"/>
    <property type="project" value="TreeGrafter"/>
</dbReference>
<dbReference type="AlphaFoldDB" id="A0A834IF54"/>
<dbReference type="EMBL" id="JAACXV010000393">
    <property type="protein sequence ID" value="KAF7278659.1"/>
    <property type="molecule type" value="Genomic_DNA"/>
</dbReference>
<dbReference type="Proteomes" id="UP000625711">
    <property type="component" value="Unassembled WGS sequence"/>
</dbReference>
<sequence length="662" mass="75735">MHILLEVLAELVWFVDIYYKELCSERTLQSNSKGFFLTFADYVADQVGEHWIKNKFGKLKNDIERIKCVYESNETQDLVENFLGNVKEIYRPKNGDFSQKRRLEAERFLKQKEYQKALQLYCQSVLRAPKTGSNTKIDSGLSLSLALWGRAQAFIGLKKYSNALCDIQQALKENLPGSYKGQAFWKMGVCYRGLGEDNRAKVSFDLAEKMLHNDEENIKMLNEDRKGIMAREVIKKPNELPKLVKQNDNFPSASEKLSVKTSKDAGRYVIANQDISSGETLVVESPYAACLLPDMFGLFCHNCFNSLETPLGCPECSSVAFCSAACRDEAISTYHKYECKYLDLLIGSGMSILAHTALRMITQNGLEKSLAIRKNRKKEKVYQLCTHSELRPASDFLQRTLMASFLLRCLQKAGFFHDKTEDKVLPSEEQYQIGDMLLFNLQMLQFNAHEVYHAKCDPDKTLKDSQLVYIGVAVYLTTSLFNHDCFPATARYFLGKNIILTAARPLKANDPVPENYGPIFTKKILPDRQRSLSSRYWFKCQCQACIQNWPAFNMGLETATKRLRCPTEKCSKCYTLPLLKESFECSECKKLINLSNKIILLHWCEEQYQVAFQYMDSNQLKEAIDVLTLAIDTFYKIALPPHKATHLAEAMLCICFNHMAVK</sequence>
<keyword evidence="5 7" id="KW-0863">Zinc-finger</keyword>
<evidence type="ECO:0000256" key="2">
    <source>
        <dbReference type="ARBA" id="ARBA00022679"/>
    </source>
</evidence>
<dbReference type="PANTHER" id="PTHR46165">
    <property type="entry name" value="SET AND MYND DOMAIN-CONTAINING PROTEIN 4"/>
    <property type="match status" value="1"/>
</dbReference>
<keyword evidence="10" id="KW-1185">Reference proteome</keyword>
<proteinExistence type="predicted"/>
<dbReference type="SUPFAM" id="SSF48452">
    <property type="entry name" value="TPR-like"/>
    <property type="match status" value="1"/>
</dbReference>
<accession>A0A834IF54</accession>
<organism evidence="9 10">
    <name type="scientific">Rhynchophorus ferrugineus</name>
    <name type="common">Red palm weevil</name>
    <name type="synonym">Curculio ferrugineus</name>
    <dbReference type="NCBI Taxonomy" id="354439"/>
    <lineage>
        <taxon>Eukaryota</taxon>
        <taxon>Metazoa</taxon>
        <taxon>Ecdysozoa</taxon>
        <taxon>Arthropoda</taxon>
        <taxon>Hexapoda</taxon>
        <taxon>Insecta</taxon>
        <taxon>Pterygota</taxon>
        <taxon>Neoptera</taxon>
        <taxon>Endopterygota</taxon>
        <taxon>Coleoptera</taxon>
        <taxon>Polyphaga</taxon>
        <taxon>Cucujiformia</taxon>
        <taxon>Curculionidae</taxon>
        <taxon>Dryophthorinae</taxon>
        <taxon>Rhynchophorus</taxon>
    </lineage>
</organism>
<dbReference type="InterPro" id="IPR002893">
    <property type="entry name" value="Znf_MYND"/>
</dbReference>
<dbReference type="CDD" id="cd10536">
    <property type="entry name" value="SET_SMYD4"/>
    <property type="match status" value="1"/>
</dbReference>
<evidence type="ECO:0000256" key="4">
    <source>
        <dbReference type="ARBA" id="ARBA00022723"/>
    </source>
</evidence>
<dbReference type="PANTHER" id="PTHR46165:SF5">
    <property type="entry name" value="RE32936P"/>
    <property type="match status" value="1"/>
</dbReference>
<name>A0A834IF54_RHYFE</name>
<dbReference type="Gene3D" id="1.25.40.10">
    <property type="entry name" value="Tetratricopeptide repeat domain"/>
    <property type="match status" value="1"/>
</dbReference>
<evidence type="ECO:0000259" key="8">
    <source>
        <dbReference type="PROSITE" id="PS50865"/>
    </source>
</evidence>
<dbReference type="GO" id="GO:0008168">
    <property type="term" value="F:methyltransferase activity"/>
    <property type="evidence" value="ECO:0007669"/>
    <property type="project" value="UniProtKB-KW"/>
</dbReference>
<dbReference type="Gene3D" id="6.10.140.2220">
    <property type="match status" value="1"/>
</dbReference>
<reference evidence="9" key="1">
    <citation type="submission" date="2020-08" db="EMBL/GenBank/DDBJ databases">
        <title>Genome sequencing and assembly of the red palm weevil Rhynchophorus ferrugineus.</title>
        <authorList>
            <person name="Dias G.B."/>
            <person name="Bergman C.M."/>
            <person name="Manee M."/>
        </authorList>
    </citation>
    <scope>NUCLEOTIDE SEQUENCE</scope>
    <source>
        <strain evidence="9">AA-2017</strain>
        <tissue evidence="9">Whole larva</tissue>
    </source>
</reference>
<dbReference type="SUPFAM" id="SSF144232">
    <property type="entry name" value="HIT/MYND zinc finger-like"/>
    <property type="match status" value="1"/>
</dbReference>